<dbReference type="Pfam" id="PF12833">
    <property type="entry name" value="HTH_18"/>
    <property type="match status" value="1"/>
</dbReference>
<comment type="caution">
    <text evidence="5">The sequence shown here is derived from an EMBL/GenBank/DDBJ whole genome shotgun (WGS) entry which is preliminary data.</text>
</comment>
<dbReference type="InterPro" id="IPR003313">
    <property type="entry name" value="AraC-bd"/>
</dbReference>
<dbReference type="PANTHER" id="PTHR46796:SF2">
    <property type="entry name" value="TRANSCRIPTIONAL REGULATORY PROTEIN"/>
    <property type="match status" value="1"/>
</dbReference>
<keyword evidence="6" id="KW-1185">Reference proteome</keyword>
<protein>
    <submittedName>
        <fullName evidence="5">AraC family transcriptional regulator</fullName>
    </submittedName>
</protein>
<dbReference type="SMART" id="SM00342">
    <property type="entry name" value="HTH_ARAC"/>
    <property type="match status" value="1"/>
</dbReference>
<proteinExistence type="predicted"/>
<dbReference type="Proteomes" id="UP001306592">
    <property type="component" value="Unassembled WGS sequence"/>
</dbReference>
<dbReference type="RefSeq" id="WP_048917549.1">
    <property type="nucleotide sequence ID" value="NZ_CAKKMT010000002.1"/>
</dbReference>
<name>A0ABU8DHF5_ERWAP</name>
<dbReference type="InterPro" id="IPR018060">
    <property type="entry name" value="HTH_AraC"/>
</dbReference>
<evidence type="ECO:0000256" key="3">
    <source>
        <dbReference type="ARBA" id="ARBA00023163"/>
    </source>
</evidence>
<dbReference type="InterPro" id="IPR050204">
    <property type="entry name" value="AraC_XylS_family_regulators"/>
</dbReference>
<dbReference type="SUPFAM" id="SSF46689">
    <property type="entry name" value="Homeodomain-like"/>
    <property type="match status" value="2"/>
</dbReference>
<feature type="domain" description="HTH araC/xylS-type" evidence="4">
    <location>
        <begin position="174"/>
        <end position="271"/>
    </location>
</feature>
<evidence type="ECO:0000313" key="5">
    <source>
        <dbReference type="EMBL" id="MEI2682925.1"/>
    </source>
</evidence>
<organism evidence="5 6">
    <name type="scientific">Erwinia aphidicola</name>
    <dbReference type="NCBI Taxonomy" id="68334"/>
    <lineage>
        <taxon>Bacteria</taxon>
        <taxon>Pseudomonadati</taxon>
        <taxon>Pseudomonadota</taxon>
        <taxon>Gammaproteobacteria</taxon>
        <taxon>Enterobacterales</taxon>
        <taxon>Erwiniaceae</taxon>
        <taxon>Erwinia</taxon>
    </lineage>
</organism>
<reference evidence="5 6" key="1">
    <citation type="submission" date="2024-02" db="EMBL/GenBank/DDBJ databases">
        <title>First report Erwinia aphidicola in onion in Chile.</title>
        <authorList>
            <person name="Valenzuela M."/>
            <person name="Pena M."/>
            <person name="Dutta B."/>
        </authorList>
    </citation>
    <scope>NUCLEOTIDE SEQUENCE [LARGE SCALE GENOMIC DNA]</scope>
    <source>
        <strain evidence="5 6">QCJ3A</strain>
    </source>
</reference>
<dbReference type="SUPFAM" id="SSF51215">
    <property type="entry name" value="Regulatory protein AraC"/>
    <property type="match status" value="1"/>
</dbReference>
<gene>
    <name evidence="5" type="ORF">V8N49_14805</name>
</gene>
<dbReference type="Pfam" id="PF02311">
    <property type="entry name" value="AraC_binding"/>
    <property type="match status" value="1"/>
</dbReference>
<dbReference type="PROSITE" id="PS01124">
    <property type="entry name" value="HTH_ARAC_FAMILY_2"/>
    <property type="match status" value="1"/>
</dbReference>
<dbReference type="GeneID" id="89474022"/>
<dbReference type="EMBL" id="JBANEI010000010">
    <property type="protein sequence ID" value="MEI2682925.1"/>
    <property type="molecule type" value="Genomic_DNA"/>
</dbReference>
<evidence type="ECO:0000313" key="6">
    <source>
        <dbReference type="Proteomes" id="UP001306592"/>
    </source>
</evidence>
<sequence length="277" mass="31702">MEGVPEQFCYEQDRASFRHLSGQPGVELYRAHITRYAFEPHTHEAFGIGTIDRGAERFRYRGAQHVAPVDSLVLMNPDELHTGESATEGGWQYRMIYLEPQRLAALTGEAEWWFEQAVCHDPQRARLLSQLLENLWHHDDPLAVDGLLLNLCELLRPHARIARPLAAGPRHRFDVVRDYLRANLCERISLNELAALVSLSPYHFQRQFKAQYHVTPHQMLMAFRLYRASQLLAAGLPAADVAASVGLTDQAHLTRSFAIRYGITPSRYQKQVRAQLR</sequence>
<dbReference type="InterPro" id="IPR037923">
    <property type="entry name" value="HTH-like"/>
</dbReference>
<evidence type="ECO:0000256" key="1">
    <source>
        <dbReference type="ARBA" id="ARBA00023015"/>
    </source>
</evidence>
<evidence type="ECO:0000256" key="2">
    <source>
        <dbReference type="ARBA" id="ARBA00023125"/>
    </source>
</evidence>
<keyword evidence="3" id="KW-0804">Transcription</keyword>
<keyword evidence="1" id="KW-0805">Transcription regulation</keyword>
<accession>A0ABU8DHF5</accession>
<dbReference type="InterPro" id="IPR009057">
    <property type="entry name" value="Homeodomain-like_sf"/>
</dbReference>
<evidence type="ECO:0000259" key="4">
    <source>
        <dbReference type="PROSITE" id="PS01124"/>
    </source>
</evidence>
<dbReference type="PANTHER" id="PTHR46796">
    <property type="entry name" value="HTH-TYPE TRANSCRIPTIONAL ACTIVATOR RHAS-RELATED"/>
    <property type="match status" value="1"/>
</dbReference>
<keyword evidence="2" id="KW-0238">DNA-binding</keyword>
<dbReference type="Gene3D" id="1.10.10.60">
    <property type="entry name" value="Homeodomain-like"/>
    <property type="match status" value="1"/>
</dbReference>